<evidence type="ECO:0000313" key="2">
    <source>
        <dbReference type="EMBL" id="OLF05387.1"/>
    </source>
</evidence>
<dbReference type="InterPro" id="IPR010982">
    <property type="entry name" value="Lambda_DNA-bd_dom_sf"/>
</dbReference>
<dbReference type="RefSeq" id="WP_075137699.1">
    <property type="nucleotide sequence ID" value="NZ_MSIF01000030.1"/>
</dbReference>
<accession>A0A7Z1AUB8</accession>
<dbReference type="Pfam" id="PF13560">
    <property type="entry name" value="HTH_31"/>
    <property type="match status" value="1"/>
</dbReference>
<evidence type="ECO:0000313" key="3">
    <source>
        <dbReference type="Proteomes" id="UP000185696"/>
    </source>
</evidence>
<dbReference type="PROSITE" id="PS50943">
    <property type="entry name" value="HTH_CROC1"/>
    <property type="match status" value="1"/>
</dbReference>
<dbReference type="Gene3D" id="1.10.260.40">
    <property type="entry name" value="lambda repressor-like DNA-binding domains"/>
    <property type="match status" value="1"/>
</dbReference>
<evidence type="ECO:0000259" key="1">
    <source>
        <dbReference type="PROSITE" id="PS50943"/>
    </source>
</evidence>
<dbReference type="AlphaFoldDB" id="A0A7Z1AUB8"/>
<protein>
    <submittedName>
        <fullName evidence="2">Transcriptional regulator</fullName>
    </submittedName>
</protein>
<dbReference type="CDD" id="cd00093">
    <property type="entry name" value="HTH_XRE"/>
    <property type="match status" value="1"/>
</dbReference>
<comment type="caution">
    <text evidence="2">The sequence shown here is derived from an EMBL/GenBank/DDBJ whole genome shotgun (WGS) entry which is preliminary data.</text>
</comment>
<dbReference type="InterPro" id="IPR001387">
    <property type="entry name" value="Cro/C1-type_HTH"/>
</dbReference>
<organism evidence="2 3">
    <name type="scientific">Actinophytocola xinjiangensis</name>
    <dbReference type="NCBI Taxonomy" id="485602"/>
    <lineage>
        <taxon>Bacteria</taxon>
        <taxon>Bacillati</taxon>
        <taxon>Actinomycetota</taxon>
        <taxon>Actinomycetes</taxon>
        <taxon>Pseudonocardiales</taxon>
        <taxon>Pseudonocardiaceae</taxon>
    </lineage>
</organism>
<feature type="domain" description="HTH cro/C1-type" evidence="1">
    <location>
        <begin position="15"/>
        <end position="69"/>
    </location>
</feature>
<reference evidence="2 3" key="1">
    <citation type="submission" date="2016-12" db="EMBL/GenBank/DDBJ databases">
        <title>The draft genome sequence of Actinophytocola xinjiangensis.</title>
        <authorList>
            <person name="Wang W."/>
            <person name="Yuan L."/>
        </authorList>
    </citation>
    <scope>NUCLEOTIDE SEQUENCE [LARGE SCALE GENOMIC DNA]</scope>
    <source>
        <strain evidence="2 3">CGMCC 4.4663</strain>
    </source>
</reference>
<gene>
    <name evidence="2" type="ORF">BLA60_36405</name>
</gene>
<dbReference type="OrthoDB" id="2991476at2"/>
<dbReference type="SMART" id="SM00530">
    <property type="entry name" value="HTH_XRE"/>
    <property type="match status" value="1"/>
</dbReference>
<proteinExistence type="predicted"/>
<keyword evidence="3" id="KW-1185">Reference proteome</keyword>
<dbReference type="Pfam" id="PF19054">
    <property type="entry name" value="DUF5753"/>
    <property type="match status" value="1"/>
</dbReference>
<name>A0A7Z1AUB8_9PSEU</name>
<dbReference type="InterPro" id="IPR043917">
    <property type="entry name" value="DUF5753"/>
</dbReference>
<dbReference type="GO" id="GO:0003677">
    <property type="term" value="F:DNA binding"/>
    <property type="evidence" value="ECO:0007669"/>
    <property type="project" value="InterPro"/>
</dbReference>
<dbReference type="Proteomes" id="UP000185696">
    <property type="component" value="Unassembled WGS sequence"/>
</dbReference>
<sequence length="278" mass="30392">MAVTTPKARRLGAALKEARVERGVGLRQLAEKLGKDHSTISRYESGQRIPKLEEVAHILGVLQVNADQRDDILDLARGADSPRWLAVSLPDQRQQLAALLELERTASTIIDVSPLLVNGLLQTTPYIRAIMSGGGVSPTEIELRVATRVGRREVLRDMSIKLMAVLGEAALRQQVGGAEVMADQLRHLVDVAELPNVDLRVIPFGVGWHPALEGPFTLIDSSQVPSAVHLENRRSGLWLHEPEDIESYREAARVLMDEALGAKESVGLIAALAHEMET</sequence>
<dbReference type="SUPFAM" id="SSF47413">
    <property type="entry name" value="lambda repressor-like DNA-binding domains"/>
    <property type="match status" value="1"/>
</dbReference>
<dbReference type="EMBL" id="MSIF01000030">
    <property type="protein sequence ID" value="OLF05387.1"/>
    <property type="molecule type" value="Genomic_DNA"/>
</dbReference>